<dbReference type="EMBL" id="CAJOBJ010346715">
    <property type="protein sequence ID" value="CAF5202440.1"/>
    <property type="molecule type" value="Genomic_DNA"/>
</dbReference>
<dbReference type="AlphaFoldDB" id="A0A8S3IKK3"/>
<proteinExistence type="predicted"/>
<dbReference type="InterPro" id="IPR032474">
    <property type="entry name" value="Argonaute_N"/>
</dbReference>
<dbReference type="Proteomes" id="UP000681967">
    <property type="component" value="Unassembled WGS sequence"/>
</dbReference>
<dbReference type="Proteomes" id="UP000681720">
    <property type="component" value="Unassembled WGS sequence"/>
</dbReference>
<sequence length="171" mass="19836">MSVPHQSKGRGGPRQQVPEIRSLSNESSSSTIREVTLTNNIGRGRGTHLRQKLKPPDPHWKVSELTTQQFNSKACPSPRDEQNNVGDEIKVLVNYFPILDFPRSGLVYQYDIQINNKKGSEHTLYRQRALYQCWLSQYCCKYPEIYQPKIVFDNRKIIFTLDQQLPNIDET</sequence>
<dbReference type="Pfam" id="PF16486">
    <property type="entry name" value="ArgoN"/>
    <property type="match status" value="1"/>
</dbReference>
<protein>
    <recommendedName>
        <fullName evidence="2">Protein argonaute N-terminal domain-containing protein</fullName>
    </recommendedName>
</protein>
<reference evidence="4" key="1">
    <citation type="submission" date="2021-02" db="EMBL/GenBank/DDBJ databases">
        <authorList>
            <person name="Nowell W R."/>
        </authorList>
    </citation>
    <scope>NUCLEOTIDE SEQUENCE</scope>
</reference>
<feature type="non-terminal residue" evidence="4">
    <location>
        <position position="1"/>
    </location>
</feature>
<evidence type="ECO:0000313" key="4">
    <source>
        <dbReference type="EMBL" id="CAF5202440.1"/>
    </source>
</evidence>
<dbReference type="EMBL" id="CAJOBH010004536">
    <property type="protein sequence ID" value="CAF3993624.1"/>
    <property type="molecule type" value="Genomic_DNA"/>
</dbReference>
<evidence type="ECO:0000256" key="1">
    <source>
        <dbReference type="SAM" id="MobiDB-lite"/>
    </source>
</evidence>
<name>A0A8S3IKK3_9BILA</name>
<feature type="domain" description="Protein argonaute N-terminal" evidence="2">
    <location>
        <begin position="88"/>
        <end position="162"/>
    </location>
</feature>
<accession>A0A8S3IKK3</accession>
<evidence type="ECO:0000313" key="5">
    <source>
        <dbReference type="Proteomes" id="UP000681720"/>
    </source>
</evidence>
<evidence type="ECO:0000313" key="3">
    <source>
        <dbReference type="EMBL" id="CAF3993624.1"/>
    </source>
</evidence>
<comment type="caution">
    <text evidence="4">The sequence shown here is derived from an EMBL/GenBank/DDBJ whole genome shotgun (WGS) entry which is preliminary data.</text>
</comment>
<gene>
    <name evidence="3" type="ORF">BYL167_LOCUS13293</name>
    <name evidence="4" type="ORF">GIL414_LOCUS77054</name>
</gene>
<evidence type="ECO:0000259" key="2">
    <source>
        <dbReference type="Pfam" id="PF16486"/>
    </source>
</evidence>
<feature type="region of interest" description="Disordered" evidence="1">
    <location>
        <begin position="1"/>
        <end position="37"/>
    </location>
</feature>
<organism evidence="4 5">
    <name type="scientific">Rotaria magnacalcarata</name>
    <dbReference type="NCBI Taxonomy" id="392030"/>
    <lineage>
        <taxon>Eukaryota</taxon>
        <taxon>Metazoa</taxon>
        <taxon>Spiralia</taxon>
        <taxon>Gnathifera</taxon>
        <taxon>Rotifera</taxon>
        <taxon>Eurotatoria</taxon>
        <taxon>Bdelloidea</taxon>
        <taxon>Philodinida</taxon>
        <taxon>Philodinidae</taxon>
        <taxon>Rotaria</taxon>
    </lineage>
</organism>